<name>A0ACB7TFJ6_HYAAI</name>
<comment type="caution">
    <text evidence="1">The sequence shown here is derived from an EMBL/GenBank/DDBJ whole genome shotgun (WGS) entry which is preliminary data.</text>
</comment>
<gene>
    <name evidence="1" type="ORF">HPB50_005936</name>
</gene>
<accession>A0ACB7TFJ6</accession>
<evidence type="ECO:0000313" key="1">
    <source>
        <dbReference type="EMBL" id="KAH6944886.1"/>
    </source>
</evidence>
<organism evidence="1 2">
    <name type="scientific">Hyalomma asiaticum</name>
    <name type="common">Tick</name>
    <dbReference type="NCBI Taxonomy" id="266040"/>
    <lineage>
        <taxon>Eukaryota</taxon>
        <taxon>Metazoa</taxon>
        <taxon>Ecdysozoa</taxon>
        <taxon>Arthropoda</taxon>
        <taxon>Chelicerata</taxon>
        <taxon>Arachnida</taxon>
        <taxon>Acari</taxon>
        <taxon>Parasitiformes</taxon>
        <taxon>Ixodida</taxon>
        <taxon>Ixodoidea</taxon>
        <taxon>Ixodidae</taxon>
        <taxon>Hyalomminae</taxon>
        <taxon>Hyalomma</taxon>
    </lineage>
</organism>
<protein>
    <submittedName>
        <fullName evidence="1">Uncharacterized protein</fullName>
    </submittedName>
</protein>
<dbReference type="EMBL" id="CM023481">
    <property type="protein sequence ID" value="KAH6944886.1"/>
    <property type="molecule type" value="Genomic_DNA"/>
</dbReference>
<evidence type="ECO:0000313" key="2">
    <source>
        <dbReference type="Proteomes" id="UP000821845"/>
    </source>
</evidence>
<sequence>MSNRVLKKLQGVNEIGKLDAQSETEDEAPNVAANDARKSKQAAANRFELLTGLSADQSLSDTAKEDDDRENEPPPARAATGGAPQESLLLADEVPRSKLEKQDSTQSTDSLKRRKKKKKKKKQLNSQHSHEDRQHHNHWLTPLASLLVKLRACHHTGGLSAGLTKASRRDSRLWLRKGDVVVGMSKRHSHRHAFWSRKQQQFMEAADTYLRLLSGPKDQHH</sequence>
<dbReference type="Proteomes" id="UP000821845">
    <property type="component" value="Chromosome 1"/>
</dbReference>
<proteinExistence type="predicted"/>
<keyword evidence="2" id="KW-1185">Reference proteome</keyword>
<reference evidence="1" key="1">
    <citation type="submission" date="2020-05" db="EMBL/GenBank/DDBJ databases">
        <title>Large-scale comparative analyses of tick genomes elucidate their genetic diversity and vector capacities.</title>
        <authorList>
            <person name="Jia N."/>
            <person name="Wang J."/>
            <person name="Shi W."/>
            <person name="Du L."/>
            <person name="Sun Y."/>
            <person name="Zhan W."/>
            <person name="Jiang J."/>
            <person name="Wang Q."/>
            <person name="Zhang B."/>
            <person name="Ji P."/>
            <person name="Sakyi L.B."/>
            <person name="Cui X."/>
            <person name="Yuan T."/>
            <person name="Jiang B."/>
            <person name="Yang W."/>
            <person name="Lam T.T.-Y."/>
            <person name="Chang Q."/>
            <person name="Ding S."/>
            <person name="Wang X."/>
            <person name="Zhu J."/>
            <person name="Ruan X."/>
            <person name="Zhao L."/>
            <person name="Wei J."/>
            <person name="Que T."/>
            <person name="Du C."/>
            <person name="Cheng J."/>
            <person name="Dai P."/>
            <person name="Han X."/>
            <person name="Huang E."/>
            <person name="Gao Y."/>
            <person name="Liu J."/>
            <person name="Shao H."/>
            <person name="Ye R."/>
            <person name="Li L."/>
            <person name="Wei W."/>
            <person name="Wang X."/>
            <person name="Wang C."/>
            <person name="Yang T."/>
            <person name="Huo Q."/>
            <person name="Li W."/>
            <person name="Guo W."/>
            <person name="Chen H."/>
            <person name="Zhou L."/>
            <person name="Ni X."/>
            <person name="Tian J."/>
            <person name="Zhou Y."/>
            <person name="Sheng Y."/>
            <person name="Liu T."/>
            <person name="Pan Y."/>
            <person name="Xia L."/>
            <person name="Li J."/>
            <person name="Zhao F."/>
            <person name="Cao W."/>
        </authorList>
    </citation>
    <scope>NUCLEOTIDE SEQUENCE</scope>
    <source>
        <strain evidence="1">Hyas-2018</strain>
    </source>
</reference>